<dbReference type="Proteomes" id="UP001397290">
    <property type="component" value="Unassembled WGS sequence"/>
</dbReference>
<evidence type="ECO:0000313" key="1">
    <source>
        <dbReference type="EMBL" id="KAK8149373.1"/>
    </source>
</evidence>
<gene>
    <name evidence="1" type="ORF">G3M48_007339</name>
</gene>
<sequence>MSSSKLPHREPRQQPTNIAQLKNNVQRVAEIVRKLKETDVTAFSREQLLAEYGISVQQLNGVTGVPCSGGQAYIKPISPEVVIEWLKKYAPEESEDLESFDIDFPNLDVTELSPGFDFHEAIELSDLLLNRVKFSKDPNMGVMMGKESHWNETELPHHCISLPHADWEAREPFHQVHPSQYGLDFDCVTKSNPELPHMQCWLADELPVKNGPYLSSAELITTLALAIAKIKTLNRYQPTVIPVSLLIFLIVTAHRAVLIQSVFKITVFSCSGRKLRIVQGAINFHDLNLDFRCSPVMDFSVGGLRLDGPNATKVAKVLGWILGRPVGQIFL</sequence>
<evidence type="ECO:0000313" key="2">
    <source>
        <dbReference type="Proteomes" id="UP001397290"/>
    </source>
</evidence>
<comment type="caution">
    <text evidence="1">The sequence shown here is derived from an EMBL/GenBank/DDBJ whole genome shotgun (WGS) entry which is preliminary data.</text>
</comment>
<keyword evidence="2" id="KW-1185">Reference proteome</keyword>
<reference evidence="1 2" key="1">
    <citation type="submission" date="2020-02" db="EMBL/GenBank/DDBJ databases">
        <title>Comparative genomics of the hypocrealean fungal genus Beauvera.</title>
        <authorList>
            <person name="Showalter D.N."/>
            <person name="Bushley K.E."/>
            <person name="Rehner S.A."/>
        </authorList>
    </citation>
    <scope>NUCLEOTIDE SEQUENCE [LARGE SCALE GENOMIC DNA]</scope>
    <source>
        <strain evidence="1 2">ARSEF4384</strain>
    </source>
</reference>
<organism evidence="1 2">
    <name type="scientific">Beauveria asiatica</name>
    <dbReference type="NCBI Taxonomy" id="1069075"/>
    <lineage>
        <taxon>Eukaryota</taxon>
        <taxon>Fungi</taxon>
        <taxon>Dikarya</taxon>
        <taxon>Ascomycota</taxon>
        <taxon>Pezizomycotina</taxon>
        <taxon>Sordariomycetes</taxon>
        <taxon>Hypocreomycetidae</taxon>
        <taxon>Hypocreales</taxon>
        <taxon>Cordycipitaceae</taxon>
        <taxon>Beauveria</taxon>
    </lineage>
</organism>
<dbReference type="EMBL" id="JAAHCF010000052">
    <property type="protein sequence ID" value="KAK8149373.1"/>
    <property type="molecule type" value="Genomic_DNA"/>
</dbReference>
<dbReference type="AlphaFoldDB" id="A0AAW0S4R0"/>
<name>A0AAW0S4R0_9HYPO</name>
<protein>
    <submittedName>
        <fullName evidence="1">Uncharacterized protein</fullName>
    </submittedName>
</protein>
<accession>A0AAW0S4R0</accession>
<proteinExistence type="predicted"/>